<organism evidence="2 3">
    <name type="scientific">Chenopodium quinoa</name>
    <name type="common">Quinoa</name>
    <dbReference type="NCBI Taxonomy" id="63459"/>
    <lineage>
        <taxon>Eukaryota</taxon>
        <taxon>Viridiplantae</taxon>
        <taxon>Streptophyta</taxon>
        <taxon>Embryophyta</taxon>
        <taxon>Tracheophyta</taxon>
        <taxon>Spermatophyta</taxon>
        <taxon>Magnoliopsida</taxon>
        <taxon>eudicotyledons</taxon>
        <taxon>Gunneridae</taxon>
        <taxon>Pentapetalae</taxon>
        <taxon>Caryophyllales</taxon>
        <taxon>Chenopodiaceae</taxon>
        <taxon>Chenopodioideae</taxon>
        <taxon>Atripliceae</taxon>
        <taxon>Chenopodium</taxon>
    </lineage>
</organism>
<reference evidence="2" key="2">
    <citation type="submission" date="2021-03" db="UniProtKB">
        <authorList>
            <consortium name="EnsemblPlants"/>
        </authorList>
    </citation>
    <scope>IDENTIFICATION</scope>
</reference>
<evidence type="ECO:0000313" key="3">
    <source>
        <dbReference type="Proteomes" id="UP000596660"/>
    </source>
</evidence>
<dbReference type="Proteomes" id="UP000596660">
    <property type="component" value="Unplaced"/>
</dbReference>
<proteinExistence type="predicted"/>
<reference evidence="2" key="1">
    <citation type="journal article" date="2017" name="Nature">
        <title>The genome of Chenopodium quinoa.</title>
        <authorList>
            <person name="Jarvis D.E."/>
            <person name="Ho Y.S."/>
            <person name="Lightfoot D.J."/>
            <person name="Schmoeckel S.M."/>
            <person name="Li B."/>
            <person name="Borm T.J.A."/>
            <person name="Ohyanagi H."/>
            <person name="Mineta K."/>
            <person name="Michell C.T."/>
            <person name="Saber N."/>
            <person name="Kharbatia N.M."/>
            <person name="Rupper R.R."/>
            <person name="Sharp A.R."/>
            <person name="Dally N."/>
            <person name="Boughton B.A."/>
            <person name="Woo Y.H."/>
            <person name="Gao G."/>
            <person name="Schijlen E.G.W.M."/>
            <person name="Guo X."/>
            <person name="Momin A.A."/>
            <person name="Negrao S."/>
            <person name="Al-Babili S."/>
            <person name="Gehring C."/>
            <person name="Roessner U."/>
            <person name="Jung C."/>
            <person name="Murphy K."/>
            <person name="Arold S.T."/>
            <person name="Gojobori T."/>
            <person name="van der Linden C.G."/>
            <person name="van Loo E.N."/>
            <person name="Jellen E.N."/>
            <person name="Maughan P.J."/>
            <person name="Tester M."/>
        </authorList>
    </citation>
    <scope>NUCLEOTIDE SEQUENCE [LARGE SCALE GENOMIC DNA]</scope>
    <source>
        <strain evidence="2">cv. PI 614886</strain>
    </source>
</reference>
<protein>
    <submittedName>
        <fullName evidence="2">Uncharacterized protein</fullName>
    </submittedName>
</protein>
<feature type="compositionally biased region" description="Polar residues" evidence="1">
    <location>
        <begin position="1"/>
        <end position="10"/>
    </location>
</feature>
<keyword evidence="3" id="KW-1185">Reference proteome</keyword>
<accession>A0A803LYP4</accession>
<sequence>MDADVQQLSSGEEEEIDSTTKDKGKGKNQKTSSDKPRVILTGKKCQHQLSSDVWVHFEFLDEPDENDNMDPQMAMLCGSVMKLKVGDNDDTPQTSPELEEFDENGSSNIV</sequence>
<evidence type="ECO:0000256" key="1">
    <source>
        <dbReference type="SAM" id="MobiDB-lite"/>
    </source>
</evidence>
<dbReference type="Gramene" id="AUR62020595-RA">
    <property type="protein sequence ID" value="AUR62020595-RA:cds"/>
    <property type="gene ID" value="AUR62020595"/>
</dbReference>
<feature type="region of interest" description="Disordered" evidence="1">
    <location>
        <begin position="1"/>
        <end position="38"/>
    </location>
</feature>
<feature type="region of interest" description="Disordered" evidence="1">
    <location>
        <begin position="85"/>
        <end position="110"/>
    </location>
</feature>
<name>A0A803LYP4_CHEQI</name>
<dbReference type="AlphaFoldDB" id="A0A803LYP4"/>
<dbReference type="EnsemblPlants" id="AUR62020595-RA">
    <property type="protein sequence ID" value="AUR62020595-RA:cds"/>
    <property type="gene ID" value="AUR62020595"/>
</dbReference>
<evidence type="ECO:0000313" key="2">
    <source>
        <dbReference type="EnsemblPlants" id="AUR62020595-RA:cds"/>
    </source>
</evidence>